<organism evidence="3 4">
    <name type="scientific">Poseidonocella sedimentorum</name>
    <dbReference type="NCBI Taxonomy" id="871652"/>
    <lineage>
        <taxon>Bacteria</taxon>
        <taxon>Pseudomonadati</taxon>
        <taxon>Pseudomonadota</taxon>
        <taxon>Alphaproteobacteria</taxon>
        <taxon>Rhodobacterales</taxon>
        <taxon>Roseobacteraceae</taxon>
        <taxon>Poseidonocella</taxon>
    </lineage>
</organism>
<proteinExistence type="predicted"/>
<dbReference type="SUPFAM" id="SSF53335">
    <property type="entry name" value="S-adenosyl-L-methionine-dependent methyltransferases"/>
    <property type="match status" value="1"/>
</dbReference>
<dbReference type="RefSeq" id="WP_092081978.1">
    <property type="nucleotide sequence ID" value="NZ_FOYI01000012.1"/>
</dbReference>
<keyword evidence="3" id="KW-0808">Transferase</keyword>
<feature type="domain" description="Glycosyltransferase 61 catalytic" evidence="1">
    <location>
        <begin position="329"/>
        <end position="502"/>
    </location>
</feature>
<reference evidence="3 4" key="1">
    <citation type="submission" date="2016-10" db="EMBL/GenBank/DDBJ databases">
        <authorList>
            <person name="de Groot N.N."/>
        </authorList>
    </citation>
    <scope>NUCLEOTIDE SEQUENCE [LARGE SCALE GENOMIC DNA]</scope>
    <source>
        <strain evidence="4">KMM 9023,NRIC 0796,JCM 17311,KCTC 23692</strain>
    </source>
</reference>
<dbReference type="GO" id="GO:0016757">
    <property type="term" value="F:glycosyltransferase activity"/>
    <property type="evidence" value="ECO:0007669"/>
    <property type="project" value="InterPro"/>
</dbReference>
<name>A0A1I6EI94_9RHOB</name>
<dbReference type="InterPro" id="IPR006342">
    <property type="entry name" value="FkbM_mtfrase"/>
</dbReference>
<dbReference type="InterPro" id="IPR049625">
    <property type="entry name" value="Glyco_transf_61_cat"/>
</dbReference>
<sequence length="599" mass="65594">MAEELTPAAHCLGVKVPPSPFLNEMRIKRINAARYEGDEIAGALSIVTPEDRVIEMGAGLGIVGAVVARNARPERILSFEANSSLLEYTRKLYEINGLNDVIELRNQIVVSDPEAPDSIPFHIANSFLGSSLLENRRRTSETVDLPTQSFEYLRAEFAPTILVMDIEGGELDFLRHADLTGIRGIVIEFHPGVYDREGMRECKRLLTSQGFKRHAEVSTRTVWTATRPLGPDGRPLMDTPSALPGTMPPDPTGGWSTTLEEVPNALVVPPAGNGLVEPSGVFTADGVYLPQGALWRNARALMTEPDRPAAPAKRLGGTWIWGSALWLNFAHFVVEGTARLWALNEVDPAEISGVLYVPKRQRNGATVHAYQREFLSLMGFDGEMRSTAEPVEVERLILPGQGFGLGRIVTGTEAFRAAFAARFGRNVRPEGPEKLYISRSLLGTNRGGLLGETMLEAHLEAQGYEIFHPQQHDLTTQVARYKAARQIIAADGSALHVTAFCAGPQTAVAMLLRRRSGASGQIAQHLEAFTGRTPHVIDALSTTWQPAGSTRKRLTLGQLNMATLQDALQHARFIDPGPRWEEMPASEIRALLGDRYIAQ</sequence>
<keyword evidence="3" id="KW-0489">Methyltransferase</keyword>
<feature type="domain" description="Methyltransferase FkbM" evidence="2">
    <location>
        <begin position="74"/>
        <end position="211"/>
    </location>
</feature>
<dbReference type="NCBIfam" id="TIGR01444">
    <property type="entry name" value="fkbM_fam"/>
    <property type="match status" value="1"/>
</dbReference>
<evidence type="ECO:0000313" key="3">
    <source>
        <dbReference type="EMBL" id="SFR17238.1"/>
    </source>
</evidence>
<dbReference type="Pfam" id="PF04577">
    <property type="entry name" value="Glyco_transf_61"/>
    <property type="match status" value="1"/>
</dbReference>
<dbReference type="AlphaFoldDB" id="A0A1I6EI94"/>
<evidence type="ECO:0000259" key="1">
    <source>
        <dbReference type="Pfam" id="PF04577"/>
    </source>
</evidence>
<dbReference type="EMBL" id="FOYI01000012">
    <property type="protein sequence ID" value="SFR17238.1"/>
    <property type="molecule type" value="Genomic_DNA"/>
</dbReference>
<keyword evidence="4" id="KW-1185">Reference proteome</keyword>
<dbReference type="Pfam" id="PF05050">
    <property type="entry name" value="Methyltransf_21"/>
    <property type="match status" value="1"/>
</dbReference>
<dbReference type="STRING" id="871652.SAMN04515673_11240"/>
<evidence type="ECO:0000259" key="2">
    <source>
        <dbReference type="Pfam" id="PF05050"/>
    </source>
</evidence>
<accession>A0A1I6EI94</accession>
<protein>
    <submittedName>
        <fullName evidence="3">Methyltransferase, FkbM family</fullName>
    </submittedName>
</protein>
<dbReference type="OrthoDB" id="7843421at2"/>
<gene>
    <name evidence="3" type="ORF">SAMN04515673_11240</name>
</gene>
<dbReference type="InterPro" id="IPR029063">
    <property type="entry name" value="SAM-dependent_MTases_sf"/>
</dbReference>
<dbReference type="GO" id="GO:0032259">
    <property type="term" value="P:methylation"/>
    <property type="evidence" value="ECO:0007669"/>
    <property type="project" value="UniProtKB-KW"/>
</dbReference>
<evidence type="ECO:0000313" key="4">
    <source>
        <dbReference type="Proteomes" id="UP000199302"/>
    </source>
</evidence>
<dbReference type="Proteomes" id="UP000199302">
    <property type="component" value="Unassembled WGS sequence"/>
</dbReference>
<dbReference type="GO" id="GO:0008168">
    <property type="term" value="F:methyltransferase activity"/>
    <property type="evidence" value="ECO:0007669"/>
    <property type="project" value="UniProtKB-KW"/>
</dbReference>
<dbReference type="Gene3D" id="3.40.50.150">
    <property type="entry name" value="Vaccinia Virus protein VP39"/>
    <property type="match status" value="1"/>
</dbReference>